<accession>A0ACB9H6E6</accession>
<evidence type="ECO:0000313" key="1">
    <source>
        <dbReference type="EMBL" id="KAI3790745.1"/>
    </source>
</evidence>
<organism evidence="1 2">
    <name type="scientific">Cichorium intybus</name>
    <name type="common">Chicory</name>
    <dbReference type="NCBI Taxonomy" id="13427"/>
    <lineage>
        <taxon>Eukaryota</taxon>
        <taxon>Viridiplantae</taxon>
        <taxon>Streptophyta</taxon>
        <taxon>Embryophyta</taxon>
        <taxon>Tracheophyta</taxon>
        <taxon>Spermatophyta</taxon>
        <taxon>Magnoliopsida</taxon>
        <taxon>eudicotyledons</taxon>
        <taxon>Gunneridae</taxon>
        <taxon>Pentapetalae</taxon>
        <taxon>asterids</taxon>
        <taxon>campanulids</taxon>
        <taxon>Asterales</taxon>
        <taxon>Asteraceae</taxon>
        <taxon>Cichorioideae</taxon>
        <taxon>Cichorieae</taxon>
        <taxon>Cichoriinae</taxon>
        <taxon>Cichorium</taxon>
    </lineage>
</organism>
<reference evidence="2" key="1">
    <citation type="journal article" date="2022" name="Mol. Ecol. Resour.">
        <title>The genomes of chicory, endive, great burdock and yacon provide insights into Asteraceae palaeo-polyploidization history and plant inulin production.</title>
        <authorList>
            <person name="Fan W."/>
            <person name="Wang S."/>
            <person name="Wang H."/>
            <person name="Wang A."/>
            <person name="Jiang F."/>
            <person name="Liu H."/>
            <person name="Zhao H."/>
            <person name="Xu D."/>
            <person name="Zhang Y."/>
        </authorList>
    </citation>
    <scope>NUCLEOTIDE SEQUENCE [LARGE SCALE GENOMIC DNA]</scope>
    <source>
        <strain evidence="2">cv. Punajuju</strain>
    </source>
</reference>
<dbReference type="EMBL" id="CM042009">
    <property type="protein sequence ID" value="KAI3790745.1"/>
    <property type="molecule type" value="Genomic_DNA"/>
</dbReference>
<dbReference type="Proteomes" id="UP001055811">
    <property type="component" value="Linkage Group LG01"/>
</dbReference>
<gene>
    <name evidence="1" type="ORF">L2E82_04018</name>
</gene>
<proteinExistence type="predicted"/>
<keyword evidence="2" id="KW-1185">Reference proteome</keyword>
<evidence type="ECO:0000313" key="2">
    <source>
        <dbReference type="Proteomes" id="UP001055811"/>
    </source>
</evidence>
<comment type="caution">
    <text evidence="1">The sequence shown here is derived from an EMBL/GenBank/DDBJ whole genome shotgun (WGS) entry which is preliminary data.</text>
</comment>
<protein>
    <submittedName>
        <fullName evidence="1">Uncharacterized protein</fullName>
    </submittedName>
</protein>
<sequence length="122" mass="13796">MREQQHATRSLQNTRAVDKVNLLLENLRILQSKSFGPSGFGLELRSGQGLRMGTTLQHKLLSTKHIKTIITTAEVLLRDLFDDTIITIVKELQRRLPPAIFDFIGQREDKEGTGVRLEAQTS</sequence>
<name>A0ACB9H6E6_CICIN</name>
<reference evidence="1 2" key="2">
    <citation type="journal article" date="2022" name="Mol. Ecol. Resour.">
        <title>The genomes of chicory, endive, great burdock and yacon provide insights into Asteraceae paleo-polyploidization history and plant inulin production.</title>
        <authorList>
            <person name="Fan W."/>
            <person name="Wang S."/>
            <person name="Wang H."/>
            <person name="Wang A."/>
            <person name="Jiang F."/>
            <person name="Liu H."/>
            <person name="Zhao H."/>
            <person name="Xu D."/>
            <person name="Zhang Y."/>
        </authorList>
    </citation>
    <scope>NUCLEOTIDE SEQUENCE [LARGE SCALE GENOMIC DNA]</scope>
    <source>
        <strain evidence="2">cv. Punajuju</strain>
        <tissue evidence="1">Leaves</tissue>
    </source>
</reference>